<accession>A0A225WAM4</accession>
<sequence length="205" mass="24068">MPTVKHNHLLKTESEKELNDEGLLGDKYPDSWVVLADKGYQGLAEDFRAVTPFRKLPLQTLTPNQVETNDRIAHDRVIVENYFEHLCTLWSMFSDKYRWDEANCDITFKACIALTNFHVRILPLRSHDGDNYRNYLKRLHVIGNDARTKRLLVQRRYREKRKLRLRRLLTANVERTGGTMQSDSSSDIGSEDFLRRHIEAFFETG</sequence>
<evidence type="ECO:0000256" key="1">
    <source>
        <dbReference type="ARBA" id="ARBA00001968"/>
    </source>
</evidence>
<dbReference type="EMBL" id="NBNE01001265">
    <property type="protein sequence ID" value="OWZ14771.1"/>
    <property type="molecule type" value="Genomic_DNA"/>
</dbReference>
<keyword evidence="2" id="KW-0479">Metal-binding</keyword>
<gene>
    <name evidence="4" type="ORF">PHMEG_00011700</name>
</gene>
<comment type="cofactor">
    <cofactor evidence="1">
        <name>a divalent metal cation</name>
        <dbReference type="ChEBI" id="CHEBI:60240"/>
    </cofactor>
</comment>
<name>A0A225WAM4_9STRA</name>
<feature type="domain" description="DDE Tnp4" evidence="3">
    <location>
        <begin position="28"/>
        <end position="116"/>
    </location>
</feature>
<dbReference type="AlphaFoldDB" id="A0A225WAM4"/>
<dbReference type="GO" id="GO:0046872">
    <property type="term" value="F:metal ion binding"/>
    <property type="evidence" value="ECO:0007669"/>
    <property type="project" value="UniProtKB-KW"/>
</dbReference>
<dbReference type="OrthoDB" id="122071at2759"/>
<evidence type="ECO:0000259" key="3">
    <source>
        <dbReference type="Pfam" id="PF13359"/>
    </source>
</evidence>
<protein>
    <recommendedName>
        <fullName evidence="3">DDE Tnp4 domain-containing protein</fullName>
    </recommendedName>
</protein>
<dbReference type="Pfam" id="PF13359">
    <property type="entry name" value="DDE_Tnp_4"/>
    <property type="match status" value="1"/>
</dbReference>
<dbReference type="InterPro" id="IPR027806">
    <property type="entry name" value="HARBI1_dom"/>
</dbReference>
<evidence type="ECO:0000313" key="4">
    <source>
        <dbReference type="EMBL" id="OWZ14771.1"/>
    </source>
</evidence>
<keyword evidence="5" id="KW-1185">Reference proteome</keyword>
<evidence type="ECO:0000256" key="2">
    <source>
        <dbReference type="ARBA" id="ARBA00022723"/>
    </source>
</evidence>
<proteinExistence type="predicted"/>
<reference evidence="5" key="1">
    <citation type="submission" date="2017-03" db="EMBL/GenBank/DDBJ databases">
        <title>Phytopthora megakarya and P. palmivora, two closely related causual agents of cacao black pod achieved similar genome size and gene model numbers by different mechanisms.</title>
        <authorList>
            <person name="Ali S."/>
            <person name="Shao J."/>
            <person name="Larry D.J."/>
            <person name="Kronmiller B."/>
            <person name="Shen D."/>
            <person name="Strem M.D."/>
            <person name="Melnick R.L."/>
            <person name="Guiltinan M.J."/>
            <person name="Tyler B.M."/>
            <person name="Meinhardt L.W."/>
            <person name="Bailey B.A."/>
        </authorList>
    </citation>
    <scope>NUCLEOTIDE SEQUENCE [LARGE SCALE GENOMIC DNA]</scope>
    <source>
        <strain evidence="5">zdho120</strain>
    </source>
</reference>
<organism evidence="4 5">
    <name type="scientific">Phytophthora megakarya</name>
    <dbReference type="NCBI Taxonomy" id="4795"/>
    <lineage>
        <taxon>Eukaryota</taxon>
        <taxon>Sar</taxon>
        <taxon>Stramenopiles</taxon>
        <taxon>Oomycota</taxon>
        <taxon>Peronosporomycetes</taxon>
        <taxon>Peronosporales</taxon>
        <taxon>Peronosporaceae</taxon>
        <taxon>Phytophthora</taxon>
    </lineage>
</organism>
<evidence type="ECO:0000313" key="5">
    <source>
        <dbReference type="Proteomes" id="UP000198211"/>
    </source>
</evidence>
<dbReference type="Proteomes" id="UP000198211">
    <property type="component" value="Unassembled WGS sequence"/>
</dbReference>
<comment type="caution">
    <text evidence="4">The sequence shown here is derived from an EMBL/GenBank/DDBJ whole genome shotgun (WGS) entry which is preliminary data.</text>
</comment>